<evidence type="ECO:0000313" key="2">
    <source>
        <dbReference type="EMBL" id="EEP20345.1"/>
    </source>
</evidence>
<dbReference type="eggNOG" id="COG2356">
    <property type="taxonomic scope" value="Bacteria"/>
</dbReference>
<dbReference type="PANTHER" id="PTHR24094:SF15">
    <property type="entry name" value="AMP-DEPENDENT SYNTHETASE_LIGASE DOMAIN-CONTAINING PROTEIN-RELATED"/>
    <property type="match status" value="1"/>
</dbReference>
<dbReference type="PANTHER" id="PTHR24094">
    <property type="entry name" value="SECRETED PROTEIN"/>
    <property type="match status" value="1"/>
</dbReference>
<name>C4FH32_9BIFI</name>
<sequence length="222" mass="23832">MLLAAVILGTCIALLLTKLSPQVAELTGEHTATGQAADVLGTLNVDDSANPGGYDRDLFGFRKTDANNDGCDVREDILARDLSDVRYKYRGSCTVASGILHDPYTGATIHFTRGVKTSSAVQIDHVVALENAWRSGANTWDTSKRYAFANDPYNLLAVDGPANQSKGSASAAYWLPTNSAYRCEYVARQIGVKAKYSLSVTSNEKTAMLAVLHACPAQEIPQ</sequence>
<protein>
    <recommendedName>
        <fullName evidence="1">GmrSD restriction endonucleases C-terminal domain-containing protein</fullName>
    </recommendedName>
</protein>
<comment type="caution">
    <text evidence="2">The sequence shown here is derived from an EMBL/GenBank/DDBJ whole genome shotgun (WGS) entry which is preliminary data.</text>
</comment>
<accession>C4FH32</accession>
<dbReference type="STRING" id="1683.Bang102_003265"/>
<dbReference type="PATRIC" id="fig|518635.7.peg.1489"/>
<reference evidence="2" key="1">
    <citation type="submission" date="2009-04" db="EMBL/GenBank/DDBJ databases">
        <authorList>
            <person name="Weinstock G."/>
            <person name="Sodergren E."/>
            <person name="Clifton S."/>
            <person name="Fulton L."/>
            <person name="Fulton B."/>
            <person name="Courtney L."/>
            <person name="Fronick C."/>
            <person name="Harrison M."/>
            <person name="Strong C."/>
            <person name="Farmer C."/>
            <person name="Delahaunty K."/>
            <person name="Markovic C."/>
            <person name="Hall O."/>
            <person name="Minx P."/>
            <person name="Tomlinson C."/>
            <person name="Mitreva M."/>
            <person name="Nelson J."/>
            <person name="Hou S."/>
            <person name="Wollam A."/>
            <person name="Pepin K.H."/>
            <person name="Johnson M."/>
            <person name="Bhonagiri V."/>
            <person name="Nash W.E."/>
            <person name="Warren W."/>
            <person name="Chinwalla A."/>
            <person name="Mardis E.R."/>
            <person name="Wilson R.K."/>
        </authorList>
    </citation>
    <scope>NUCLEOTIDE SEQUENCE [LARGE SCALE GENOMIC DNA]</scope>
    <source>
        <strain evidence="2">DSM 20098</strain>
    </source>
</reference>
<organism evidence="2 3">
    <name type="scientific">Bifidobacterium angulatum DSM 20098 = JCM 7096</name>
    <dbReference type="NCBI Taxonomy" id="518635"/>
    <lineage>
        <taxon>Bacteria</taxon>
        <taxon>Bacillati</taxon>
        <taxon>Actinomycetota</taxon>
        <taxon>Actinomycetes</taxon>
        <taxon>Bifidobacteriales</taxon>
        <taxon>Bifidobacteriaceae</taxon>
        <taxon>Bifidobacterium</taxon>
    </lineage>
</organism>
<feature type="domain" description="GmrSD restriction endonucleases C-terminal" evidence="1">
    <location>
        <begin position="73"/>
        <end position="210"/>
    </location>
</feature>
<dbReference type="Proteomes" id="UP000006408">
    <property type="component" value="Unassembled WGS sequence"/>
</dbReference>
<evidence type="ECO:0000259" key="1">
    <source>
        <dbReference type="Pfam" id="PF07510"/>
    </source>
</evidence>
<dbReference type="AlphaFoldDB" id="C4FH32"/>
<dbReference type="EMBL" id="ABYS02000013">
    <property type="protein sequence ID" value="EEP20345.1"/>
    <property type="molecule type" value="Genomic_DNA"/>
</dbReference>
<gene>
    <name evidence="2" type="ORF">BIFANG_03663</name>
</gene>
<dbReference type="HOGENOM" id="CLU_043034_1_0_11"/>
<dbReference type="Pfam" id="PF07510">
    <property type="entry name" value="GmrSD_C"/>
    <property type="match status" value="1"/>
</dbReference>
<dbReference type="InterPro" id="IPR011089">
    <property type="entry name" value="GmrSD_C"/>
</dbReference>
<keyword evidence="3" id="KW-1185">Reference proteome</keyword>
<proteinExistence type="predicted"/>
<evidence type="ECO:0000313" key="3">
    <source>
        <dbReference type="Proteomes" id="UP000006408"/>
    </source>
</evidence>